<proteinExistence type="predicted"/>
<protein>
    <submittedName>
        <fullName evidence="1">Uncharacterized protein</fullName>
    </submittedName>
</protein>
<evidence type="ECO:0000313" key="1">
    <source>
        <dbReference type="EMBL" id="DAE19454.1"/>
    </source>
</evidence>
<reference evidence="1" key="1">
    <citation type="journal article" date="2021" name="Proc. Natl. Acad. Sci. U.S.A.">
        <title>A Catalog of Tens of Thousands of Viruses from Human Metagenomes Reveals Hidden Associations with Chronic Diseases.</title>
        <authorList>
            <person name="Tisza M.J."/>
            <person name="Buck C.B."/>
        </authorList>
    </citation>
    <scope>NUCLEOTIDE SEQUENCE</scope>
    <source>
        <strain evidence="1">CtyDR6</strain>
    </source>
</reference>
<dbReference type="EMBL" id="BK015675">
    <property type="protein sequence ID" value="DAE19454.1"/>
    <property type="molecule type" value="Genomic_DNA"/>
</dbReference>
<accession>A0A8S5QJJ1</accession>
<organism evidence="1">
    <name type="scientific">Podoviridae sp. ctyDR6</name>
    <dbReference type="NCBI Taxonomy" id="2825288"/>
    <lineage>
        <taxon>Viruses</taxon>
        <taxon>Duplodnaviria</taxon>
        <taxon>Heunggongvirae</taxon>
        <taxon>Uroviricota</taxon>
        <taxon>Caudoviricetes</taxon>
    </lineage>
</organism>
<name>A0A8S5QJJ1_9CAUD</name>
<sequence length="30" mass="3285">MLCKAKGRGLVAKRKGVSVWLAERQENGKA</sequence>